<evidence type="ECO:0000313" key="2">
    <source>
        <dbReference type="EMBL" id="MBD8040088.1"/>
    </source>
</evidence>
<dbReference type="InterPro" id="IPR038461">
    <property type="entry name" value="Schlafen_AlbA_2_dom_sf"/>
</dbReference>
<dbReference type="Gene3D" id="3.30.950.30">
    <property type="entry name" value="Schlafen, AAA domain"/>
    <property type="match status" value="1"/>
</dbReference>
<sequence>MTHPADYIQRLISEGEHVHQDFKFEISDARKIAKSISAFANTEGGRLLVGVKDNGKIAGVRSEEEIYMIEAAAQRYCTPPVDLHTYIYKVEGKDVLEVVIDESPRKPVYALDAEERRWAYVRIKDENILASPIHLNIWQHNRHEEKVIIAYTQREQQVLNLLAQHPCLTLNQCQRLTRMNRKLITNLLADFIRFGLVEQVFHEHTFYFRLKE</sequence>
<feature type="domain" description="Schlafen AlbA-2" evidence="1">
    <location>
        <begin position="19"/>
        <end position="128"/>
    </location>
</feature>
<dbReference type="PANTHER" id="PTHR30595">
    <property type="entry name" value="GLPR-RELATED TRANSCRIPTIONAL REPRESSOR"/>
    <property type="match status" value="1"/>
</dbReference>
<name>A0ABR8Y7F8_9BACT</name>
<keyword evidence="3" id="KW-1185">Reference proteome</keyword>
<dbReference type="RefSeq" id="WP_087250077.1">
    <property type="nucleotide sequence ID" value="NZ_JACSPP010000014.1"/>
</dbReference>
<accession>A0ABR8Y7F8</accession>
<evidence type="ECO:0000313" key="3">
    <source>
        <dbReference type="Proteomes" id="UP000620874"/>
    </source>
</evidence>
<protein>
    <submittedName>
        <fullName evidence="2">ATP-binding protein</fullName>
    </submittedName>
</protein>
<keyword evidence="2" id="KW-0547">Nucleotide-binding</keyword>
<comment type="caution">
    <text evidence="2">The sequence shown here is derived from an EMBL/GenBank/DDBJ whole genome shotgun (WGS) entry which is preliminary data.</text>
</comment>
<dbReference type="EMBL" id="JACSPP010000014">
    <property type="protein sequence ID" value="MBD8040088.1"/>
    <property type="molecule type" value="Genomic_DNA"/>
</dbReference>
<keyword evidence="2" id="KW-0067">ATP-binding</keyword>
<dbReference type="Pfam" id="PF04326">
    <property type="entry name" value="SLFN_AlbA_2"/>
    <property type="match status" value="1"/>
</dbReference>
<dbReference type="Proteomes" id="UP000620874">
    <property type="component" value="Unassembled WGS sequence"/>
</dbReference>
<reference evidence="2 3" key="1">
    <citation type="submission" date="2020-08" db="EMBL/GenBank/DDBJ databases">
        <title>A Genomic Blueprint of the Chicken Gut Microbiome.</title>
        <authorList>
            <person name="Gilroy R."/>
            <person name="Ravi A."/>
            <person name="Getino M."/>
            <person name="Pursley I."/>
            <person name="Horton D.L."/>
            <person name="Alikhan N.-F."/>
            <person name="Baker D."/>
            <person name="Gharbi K."/>
            <person name="Hall N."/>
            <person name="Watson M."/>
            <person name="Adriaenssens E.M."/>
            <person name="Foster-Nyarko E."/>
            <person name="Jarju S."/>
            <person name="Secka A."/>
            <person name="Antonio M."/>
            <person name="Oren A."/>
            <person name="Chaudhuri R."/>
            <person name="La Ragione R.M."/>
            <person name="Hildebrand F."/>
            <person name="Pallen M.J."/>
        </authorList>
    </citation>
    <scope>NUCLEOTIDE SEQUENCE [LARGE SCALE GENOMIC DNA]</scope>
    <source>
        <strain evidence="2 3">Sa1CVN1</strain>
    </source>
</reference>
<dbReference type="GO" id="GO:0005524">
    <property type="term" value="F:ATP binding"/>
    <property type="evidence" value="ECO:0007669"/>
    <property type="project" value="UniProtKB-KW"/>
</dbReference>
<organism evidence="2 3">
    <name type="scientific">Phocaeicola intestinalis</name>
    <dbReference type="NCBI Taxonomy" id="2762212"/>
    <lineage>
        <taxon>Bacteria</taxon>
        <taxon>Pseudomonadati</taxon>
        <taxon>Bacteroidota</taxon>
        <taxon>Bacteroidia</taxon>
        <taxon>Bacteroidales</taxon>
        <taxon>Bacteroidaceae</taxon>
        <taxon>Phocaeicola</taxon>
    </lineage>
</organism>
<proteinExistence type="predicted"/>
<evidence type="ECO:0000259" key="1">
    <source>
        <dbReference type="Pfam" id="PF04326"/>
    </source>
</evidence>
<dbReference type="InterPro" id="IPR007421">
    <property type="entry name" value="Schlafen_AlbA_2_dom"/>
</dbReference>
<dbReference type="PANTHER" id="PTHR30595:SF6">
    <property type="entry name" value="SCHLAFEN ALBA-2 DOMAIN-CONTAINING PROTEIN"/>
    <property type="match status" value="1"/>
</dbReference>
<gene>
    <name evidence="2" type="ORF">H9625_06445</name>
</gene>